<dbReference type="Pfam" id="PF02518">
    <property type="entry name" value="HATPase_c"/>
    <property type="match status" value="1"/>
</dbReference>
<keyword evidence="7 12" id="KW-0418">Kinase</keyword>
<dbReference type="InterPro" id="IPR003594">
    <property type="entry name" value="HATPase_dom"/>
</dbReference>
<comment type="subcellular location">
    <subcellularLocation>
        <location evidence="2">Cell membrane</location>
    </subcellularLocation>
</comment>
<evidence type="ECO:0000256" key="5">
    <source>
        <dbReference type="ARBA" id="ARBA00022679"/>
    </source>
</evidence>
<evidence type="ECO:0000313" key="13">
    <source>
        <dbReference type="Proteomes" id="UP000666915"/>
    </source>
</evidence>
<dbReference type="CDD" id="cd00130">
    <property type="entry name" value="PAS"/>
    <property type="match status" value="1"/>
</dbReference>
<dbReference type="Pfam" id="PF08448">
    <property type="entry name" value="PAS_4"/>
    <property type="match status" value="1"/>
</dbReference>
<evidence type="ECO:0000256" key="9">
    <source>
        <dbReference type="ARBA" id="ARBA00023012"/>
    </source>
</evidence>
<feature type="domain" description="Histidine kinase" evidence="11">
    <location>
        <begin position="196"/>
        <end position="401"/>
    </location>
</feature>
<dbReference type="SMART" id="SM00091">
    <property type="entry name" value="PAS"/>
    <property type="match status" value="1"/>
</dbReference>
<sequence length="402" mass="43986">MAEIDLSAVFDALPVGCAVLTPDLRYVMVNCTYERLSGQSREHLIGRLFYEVFPGGPAAQGVSEVRTSLERVLAERETDIMPLQRYDVEAADRPGVYEERYWSIRNAPLLGPEGTVTALLHRVEEVTSYIQQLRAARSGKTPSSEAAIEGVEAELFARTRELQEVNDRLHRARQDEHRATAAMHEALRRQQQVVADTSHDLRGPLTGLQTRLQLALADPESDSRAILHAALDDAERLGAIVSDLLELARLEAGAPVRTGTVDLTRLVEDELAGREPGVAVTSRLEPGLEVEGSAVRLARLLRNLVSNAERHAKSRVEVLLAREGGQAVLQVVDDGPGIPPEEREAVFHRFYRRPDARSREPEGTGLGLAIARQVAAAHGGTLNIADRPSGTCMVLRLPLCGP</sequence>
<dbReference type="InterPro" id="IPR003661">
    <property type="entry name" value="HisK_dim/P_dom"/>
</dbReference>
<dbReference type="PROSITE" id="PS50109">
    <property type="entry name" value="HIS_KIN"/>
    <property type="match status" value="1"/>
</dbReference>
<dbReference type="EC" id="2.7.13.3" evidence="3"/>
<dbReference type="Gene3D" id="1.10.287.130">
    <property type="match status" value="1"/>
</dbReference>
<evidence type="ECO:0000256" key="8">
    <source>
        <dbReference type="ARBA" id="ARBA00022989"/>
    </source>
</evidence>
<name>A0ABS3R4Y3_9ACTN</name>
<dbReference type="RefSeq" id="WP_208269662.1">
    <property type="nucleotide sequence ID" value="NZ_BAAAGM010000055.1"/>
</dbReference>
<dbReference type="InterPro" id="IPR036890">
    <property type="entry name" value="HATPase_C_sf"/>
</dbReference>
<dbReference type="InterPro" id="IPR050428">
    <property type="entry name" value="TCS_sensor_his_kinase"/>
</dbReference>
<evidence type="ECO:0000256" key="6">
    <source>
        <dbReference type="ARBA" id="ARBA00022692"/>
    </source>
</evidence>
<dbReference type="InterPro" id="IPR013656">
    <property type="entry name" value="PAS_4"/>
</dbReference>
<dbReference type="PANTHER" id="PTHR45436">
    <property type="entry name" value="SENSOR HISTIDINE KINASE YKOH"/>
    <property type="match status" value="1"/>
</dbReference>
<dbReference type="PRINTS" id="PR00344">
    <property type="entry name" value="BCTRLSENSOR"/>
</dbReference>
<dbReference type="InterPro" id="IPR036097">
    <property type="entry name" value="HisK_dim/P_sf"/>
</dbReference>
<keyword evidence="9" id="KW-0902">Two-component regulatory system</keyword>
<dbReference type="InterPro" id="IPR035965">
    <property type="entry name" value="PAS-like_dom_sf"/>
</dbReference>
<dbReference type="SUPFAM" id="SSF55874">
    <property type="entry name" value="ATPase domain of HSP90 chaperone/DNA topoisomerase II/histidine kinase"/>
    <property type="match status" value="1"/>
</dbReference>
<dbReference type="EMBL" id="JAGEOK010000018">
    <property type="protein sequence ID" value="MBO2441304.1"/>
    <property type="molecule type" value="Genomic_DNA"/>
</dbReference>
<dbReference type="SUPFAM" id="SSF55785">
    <property type="entry name" value="PYP-like sensor domain (PAS domain)"/>
    <property type="match status" value="1"/>
</dbReference>
<keyword evidence="10" id="KW-0472">Membrane</keyword>
<dbReference type="InterPro" id="IPR000014">
    <property type="entry name" value="PAS"/>
</dbReference>
<accession>A0ABS3R4Y3</accession>
<keyword evidence="5" id="KW-0808">Transferase</keyword>
<evidence type="ECO:0000256" key="2">
    <source>
        <dbReference type="ARBA" id="ARBA00004236"/>
    </source>
</evidence>
<keyword evidence="6" id="KW-0812">Transmembrane</keyword>
<reference evidence="12 13" key="1">
    <citation type="submission" date="2021-03" db="EMBL/GenBank/DDBJ databases">
        <authorList>
            <person name="Kanchanasin P."/>
            <person name="Saeng-In P."/>
            <person name="Phongsopitanun W."/>
            <person name="Yuki M."/>
            <person name="Kudo T."/>
            <person name="Ohkuma M."/>
            <person name="Tanasupawat S."/>
        </authorList>
    </citation>
    <scope>NUCLEOTIDE SEQUENCE [LARGE SCALE GENOMIC DNA]</scope>
    <source>
        <strain evidence="12 13">L46</strain>
    </source>
</reference>
<comment type="catalytic activity">
    <reaction evidence="1">
        <text>ATP + protein L-histidine = ADP + protein N-phospho-L-histidine.</text>
        <dbReference type="EC" id="2.7.13.3"/>
    </reaction>
</comment>
<evidence type="ECO:0000259" key="11">
    <source>
        <dbReference type="PROSITE" id="PS50109"/>
    </source>
</evidence>
<dbReference type="SUPFAM" id="SSF47384">
    <property type="entry name" value="Homodimeric domain of signal transducing histidine kinase"/>
    <property type="match status" value="1"/>
</dbReference>
<protein>
    <recommendedName>
        <fullName evidence="3">histidine kinase</fullName>
        <ecNumber evidence="3">2.7.13.3</ecNumber>
    </recommendedName>
</protein>
<dbReference type="SMART" id="SM00388">
    <property type="entry name" value="HisKA"/>
    <property type="match status" value="1"/>
</dbReference>
<keyword evidence="13" id="KW-1185">Reference proteome</keyword>
<evidence type="ECO:0000256" key="1">
    <source>
        <dbReference type="ARBA" id="ARBA00000085"/>
    </source>
</evidence>
<dbReference type="Gene3D" id="3.30.450.20">
    <property type="entry name" value="PAS domain"/>
    <property type="match status" value="1"/>
</dbReference>
<dbReference type="CDD" id="cd00082">
    <property type="entry name" value="HisKA"/>
    <property type="match status" value="1"/>
</dbReference>
<evidence type="ECO:0000313" key="12">
    <source>
        <dbReference type="EMBL" id="MBO2441304.1"/>
    </source>
</evidence>
<dbReference type="InterPro" id="IPR004358">
    <property type="entry name" value="Sig_transdc_His_kin-like_C"/>
</dbReference>
<dbReference type="Gene3D" id="3.30.565.10">
    <property type="entry name" value="Histidine kinase-like ATPase, C-terminal domain"/>
    <property type="match status" value="1"/>
</dbReference>
<comment type="caution">
    <text evidence="12">The sequence shown here is derived from an EMBL/GenBank/DDBJ whole genome shotgun (WGS) entry which is preliminary data.</text>
</comment>
<evidence type="ECO:0000256" key="3">
    <source>
        <dbReference type="ARBA" id="ARBA00012438"/>
    </source>
</evidence>
<proteinExistence type="predicted"/>
<evidence type="ECO:0000256" key="4">
    <source>
        <dbReference type="ARBA" id="ARBA00022553"/>
    </source>
</evidence>
<dbReference type="Pfam" id="PF00512">
    <property type="entry name" value="HisKA"/>
    <property type="match status" value="1"/>
</dbReference>
<keyword evidence="4" id="KW-0597">Phosphoprotein</keyword>
<dbReference type="InterPro" id="IPR005467">
    <property type="entry name" value="His_kinase_dom"/>
</dbReference>
<organism evidence="12 13">
    <name type="scientific">Actinomadura nitritigenes</name>
    <dbReference type="NCBI Taxonomy" id="134602"/>
    <lineage>
        <taxon>Bacteria</taxon>
        <taxon>Bacillati</taxon>
        <taxon>Actinomycetota</taxon>
        <taxon>Actinomycetes</taxon>
        <taxon>Streptosporangiales</taxon>
        <taxon>Thermomonosporaceae</taxon>
        <taxon>Actinomadura</taxon>
    </lineage>
</organism>
<dbReference type="Proteomes" id="UP000666915">
    <property type="component" value="Unassembled WGS sequence"/>
</dbReference>
<evidence type="ECO:0000256" key="10">
    <source>
        <dbReference type="ARBA" id="ARBA00023136"/>
    </source>
</evidence>
<dbReference type="SMART" id="SM00387">
    <property type="entry name" value="HATPase_c"/>
    <property type="match status" value="1"/>
</dbReference>
<dbReference type="PANTHER" id="PTHR45436:SF5">
    <property type="entry name" value="SENSOR HISTIDINE KINASE TRCS"/>
    <property type="match status" value="1"/>
</dbReference>
<evidence type="ECO:0000256" key="7">
    <source>
        <dbReference type="ARBA" id="ARBA00022777"/>
    </source>
</evidence>
<gene>
    <name evidence="12" type="ORF">J4557_27635</name>
</gene>
<dbReference type="GO" id="GO:0016301">
    <property type="term" value="F:kinase activity"/>
    <property type="evidence" value="ECO:0007669"/>
    <property type="project" value="UniProtKB-KW"/>
</dbReference>
<keyword evidence="8" id="KW-1133">Transmembrane helix</keyword>